<name>A0A1M6RT87_9CLOT</name>
<dbReference type="Pfam" id="PF02746">
    <property type="entry name" value="MR_MLE_N"/>
    <property type="match status" value="1"/>
</dbReference>
<dbReference type="InterPro" id="IPR029017">
    <property type="entry name" value="Enolase-like_N"/>
</dbReference>
<feature type="active site" description="Proton acceptor; specific for (R)-substrate epimerization" evidence="5">
    <location>
        <position position="161"/>
    </location>
</feature>
<dbReference type="SMART" id="SM00922">
    <property type="entry name" value="MR_MLE"/>
    <property type="match status" value="1"/>
</dbReference>
<keyword evidence="3 6" id="KW-0460">Magnesium</keyword>
<evidence type="ECO:0000256" key="4">
    <source>
        <dbReference type="ARBA" id="ARBA00023235"/>
    </source>
</evidence>
<dbReference type="PANTHER" id="PTHR48073:SF2">
    <property type="entry name" value="O-SUCCINYLBENZOATE SYNTHASE"/>
    <property type="match status" value="1"/>
</dbReference>
<dbReference type="OrthoDB" id="9775391at2"/>
<dbReference type="GO" id="GO:0016855">
    <property type="term" value="F:racemase and epimerase activity, acting on amino acids and derivatives"/>
    <property type="evidence" value="ECO:0007669"/>
    <property type="project" value="UniProtKB-UniRule"/>
</dbReference>
<evidence type="ECO:0000256" key="3">
    <source>
        <dbReference type="ARBA" id="ARBA00022842"/>
    </source>
</evidence>
<gene>
    <name evidence="9" type="ORF">SAMN02745248_02364</name>
</gene>
<dbReference type="InterPro" id="IPR013342">
    <property type="entry name" value="Mandelate_racemase_C"/>
</dbReference>
<feature type="binding site" evidence="6">
    <location>
        <position position="191"/>
    </location>
    <ligand>
        <name>Mg(2+)</name>
        <dbReference type="ChEBI" id="CHEBI:18420"/>
    </ligand>
</feature>
<dbReference type="RefSeq" id="WP_072904280.1">
    <property type="nucleotide sequence ID" value="NZ_FRAD01000024.1"/>
</dbReference>
<dbReference type="AlphaFoldDB" id="A0A1M6RT87"/>
<evidence type="ECO:0000256" key="5">
    <source>
        <dbReference type="PIRSR" id="PIRSR634603-1"/>
    </source>
</evidence>
<dbReference type="Gene3D" id="3.30.390.10">
    <property type="entry name" value="Enolase-like, N-terminal domain"/>
    <property type="match status" value="1"/>
</dbReference>
<organism evidence="9 10">
    <name type="scientific">Hathewaya proteolytica DSM 3090</name>
    <dbReference type="NCBI Taxonomy" id="1121331"/>
    <lineage>
        <taxon>Bacteria</taxon>
        <taxon>Bacillati</taxon>
        <taxon>Bacillota</taxon>
        <taxon>Clostridia</taxon>
        <taxon>Eubacteriales</taxon>
        <taxon>Clostridiaceae</taxon>
        <taxon>Hathewaya</taxon>
    </lineage>
</organism>
<evidence type="ECO:0000256" key="7">
    <source>
        <dbReference type="RuleBase" id="RU366006"/>
    </source>
</evidence>
<keyword evidence="10" id="KW-1185">Reference proteome</keyword>
<dbReference type="SFLD" id="SFLDS00001">
    <property type="entry name" value="Enolase"/>
    <property type="match status" value="1"/>
</dbReference>
<dbReference type="InterPro" id="IPR034603">
    <property type="entry name" value="Dipeptide_epimerase"/>
</dbReference>
<dbReference type="STRING" id="1121331.SAMN02745248_02364"/>
<keyword evidence="2 6" id="KW-0479">Metal-binding</keyword>
<evidence type="ECO:0000313" key="9">
    <source>
        <dbReference type="EMBL" id="SHK35742.1"/>
    </source>
</evidence>
<feature type="domain" description="Mandelate racemase/muconate lactonizing enzyme C-terminal" evidence="8">
    <location>
        <begin position="140"/>
        <end position="240"/>
    </location>
</feature>
<dbReference type="EMBL" id="FRAD01000024">
    <property type="protein sequence ID" value="SHK35742.1"/>
    <property type="molecule type" value="Genomic_DNA"/>
</dbReference>
<dbReference type="EC" id="5.1.1.-" evidence="7"/>
<evidence type="ECO:0000259" key="8">
    <source>
        <dbReference type="SMART" id="SM00922"/>
    </source>
</evidence>
<evidence type="ECO:0000256" key="1">
    <source>
        <dbReference type="ARBA" id="ARBA00008031"/>
    </source>
</evidence>
<accession>A0A1M6RT87</accession>
<evidence type="ECO:0000256" key="2">
    <source>
        <dbReference type="ARBA" id="ARBA00022723"/>
    </source>
</evidence>
<dbReference type="PANTHER" id="PTHR48073">
    <property type="entry name" value="O-SUCCINYLBENZOATE SYNTHASE-RELATED"/>
    <property type="match status" value="1"/>
</dbReference>
<dbReference type="Gene3D" id="3.20.20.120">
    <property type="entry name" value="Enolase-like C-terminal domain"/>
    <property type="match status" value="1"/>
</dbReference>
<dbReference type="SUPFAM" id="SSF54826">
    <property type="entry name" value="Enolase N-terminal domain-like"/>
    <property type="match status" value="1"/>
</dbReference>
<feature type="active site" description="Proton acceptor; specific for (S)-substrate epimerization" evidence="5">
    <location>
        <position position="268"/>
    </location>
</feature>
<dbReference type="InterPro" id="IPR029065">
    <property type="entry name" value="Enolase_C-like"/>
</dbReference>
<dbReference type="SFLD" id="SFLDG00180">
    <property type="entry name" value="muconate_cycloisomerase"/>
    <property type="match status" value="1"/>
</dbReference>
<sequence length="364" mass="39874">MNIKDIEIGRINLPLNSDYNYCGKYSKNPKEIVIKIITNTGDIGIGSAAVTPDITGDIEASIIGAINFVKPHIIGMNIDCRDEIMEVVNNNIENNNSAKAAIDMAIYDLFGKKYNIPLFKLLGGYSTSIGTDITIPYACVEQMVSAALNASLKGYKCLKIKVGYNDDQEGDLERVMAIKKAIKKDTKVRIDGNQGWGPKQAVKIIRKLEDLGLDIDFVEQPVKAWDLEGLKYVTDNVDTEILADEAVMGPQHAFKIIKNRGADLIGIKLMKCGGFNNVMKIYNMAETMGIKCMMGCMVESKIGITAAASFAAAKAKMIKSDLDTMLRFTDDPIRGGVIFEDDILTLTDKPGLGIDSVNGWQKII</sequence>
<feature type="binding site" evidence="6">
    <location>
        <position position="244"/>
    </location>
    <ligand>
        <name>Mg(2+)</name>
        <dbReference type="ChEBI" id="CHEBI:18420"/>
    </ligand>
</feature>
<evidence type="ECO:0000256" key="6">
    <source>
        <dbReference type="PIRSR" id="PIRSR634603-3"/>
    </source>
</evidence>
<reference evidence="9 10" key="1">
    <citation type="submission" date="2016-11" db="EMBL/GenBank/DDBJ databases">
        <authorList>
            <person name="Jaros S."/>
            <person name="Januszkiewicz K."/>
            <person name="Wedrychowicz H."/>
        </authorList>
    </citation>
    <scope>NUCLEOTIDE SEQUENCE [LARGE SCALE GENOMIC DNA]</scope>
    <source>
        <strain evidence="9 10">DSM 3090</strain>
    </source>
</reference>
<dbReference type="Proteomes" id="UP000183952">
    <property type="component" value="Unassembled WGS sequence"/>
</dbReference>
<dbReference type="InterPro" id="IPR013341">
    <property type="entry name" value="Mandelate_racemase_N_dom"/>
</dbReference>
<keyword evidence="4 7" id="KW-0413">Isomerase</keyword>
<dbReference type="SUPFAM" id="SSF51604">
    <property type="entry name" value="Enolase C-terminal domain-like"/>
    <property type="match status" value="1"/>
</dbReference>
<proteinExistence type="inferred from homology"/>
<dbReference type="Pfam" id="PF13378">
    <property type="entry name" value="MR_MLE_C"/>
    <property type="match status" value="1"/>
</dbReference>
<dbReference type="InterPro" id="IPR036849">
    <property type="entry name" value="Enolase-like_C_sf"/>
</dbReference>
<dbReference type="CDD" id="cd03319">
    <property type="entry name" value="L-Ala-DL-Glu_epimerase"/>
    <property type="match status" value="1"/>
</dbReference>
<comment type="similarity">
    <text evidence="1 7">Belongs to the mandelate racemase/muconate lactonizing enzyme family.</text>
</comment>
<evidence type="ECO:0000313" key="10">
    <source>
        <dbReference type="Proteomes" id="UP000183952"/>
    </source>
</evidence>
<feature type="binding site" evidence="6">
    <location>
        <position position="219"/>
    </location>
    <ligand>
        <name>Mg(2+)</name>
        <dbReference type="ChEBI" id="CHEBI:18420"/>
    </ligand>
</feature>
<protein>
    <recommendedName>
        <fullName evidence="7">Dipeptide epimerase</fullName>
        <ecNumber evidence="7">5.1.1.-</ecNumber>
    </recommendedName>
</protein>
<dbReference type="GO" id="GO:0046872">
    <property type="term" value="F:metal ion binding"/>
    <property type="evidence" value="ECO:0007669"/>
    <property type="project" value="UniProtKB-KW"/>
</dbReference>
<comment type="cofactor">
    <cofactor evidence="6 7">
        <name>Mg(2+)</name>
        <dbReference type="ChEBI" id="CHEBI:18420"/>
    </cofactor>
    <text evidence="6 7">Binds 1 Mg(2+) ion per subunit.</text>
</comment>